<evidence type="ECO:0000313" key="6">
    <source>
        <dbReference type="EMBL" id="SDS03625.1"/>
    </source>
</evidence>
<dbReference type="AlphaFoldDB" id="A0A1H1NXV2"/>
<dbReference type="CDD" id="cd02440">
    <property type="entry name" value="AdoMet_MTases"/>
    <property type="match status" value="1"/>
</dbReference>
<dbReference type="RefSeq" id="WP_083362846.1">
    <property type="nucleotide sequence ID" value="NZ_LT629742.1"/>
</dbReference>
<evidence type="ECO:0000256" key="4">
    <source>
        <dbReference type="SAM" id="MobiDB-lite"/>
    </source>
</evidence>
<dbReference type="Proteomes" id="UP000181956">
    <property type="component" value="Chromosome I"/>
</dbReference>
<reference evidence="7" key="1">
    <citation type="submission" date="2016-10" db="EMBL/GenBank/DDBJ databases">
        <authorList>
            <person name="Varghese N."/>
            <person name="Submissions S."/>
        </authorList>
    </citation>
    <scope>NUCLEOTIDE SEQUENCE [LARGE SCALE GENOMIC DNA]</scope>
    <source>
        <strain evidence="7">DSM 21772</strain>
    </source>
</reference>
<keyword evidence="7" id="KW-1185">Reference proteome</keyword>
<dbReference type="GO" id="GO:0032259">
    <property type="term" value="P:methylation"/>
    <property type="evidence" value="ECO:0007669"/>
    <property type="project" value="UniProtKB-KW"/>
</dbReference>
<organism evidence="6 7">
    <name type="scientific">Microterricola viridarii</name>
    <dbReference type="NCBI Taxonomy" id="412690"/>
    <lineage>
        <taxon>Bacteria</taxon>
        <taxon>Bacillati</taxon>
        <taxon>Actinomycetota</taxon>
        <taxon>Actinomycetes</taxon>
        <taxon>Micrococcales</taxon>
        <taxon>Microbacteriaceae</taxon>
        <taxon>Microterricola</taxon>
    </lineage>
</organism>
<dbReference type="PANTHER" id="PTHR43464">
    <property type="entry name" value="METHYLTRANSFERASE"/>
    <property type="match status" value="1"/>
</dbReference>
<dbReference type="InterPro" id="IPR041698">
    <property type="entry name" value="Methyltransf_25"/>
</dbReference>
<protein>
    <submittedName>
        <fullName evidence="6">Methyltransferase domain-containing protein</fullName>
    </submittedName>
</protein>
<accession>A0A1H1NXV2</accession>
<keyword evidence="3" id="KW-0949">S-adenosyl-L-methionine</keyword>
<keyword evidence="1 6" id="KW-0489">Methyltransferase</keyword>
<evidence type="ECO:0000256" key="1">
    <source>
        <dbReference type="ARBA" id="ARBA00022603"/>
    </source>
</evidence>
<dbReference type="Pfam" id="PF13649">
    <property type="entry name" value="Methyltransf_25"/>
    <property type="match status" value="1"/>
</dbReference>
<dbReference type="EMBL" id="LT629742">
    <property type="protein sequence ID" value="SDS03625.1"/>
    <property type="molecule type" value="Genomic_DNA"/>
</dbReference>
<dbReference type="STRING" id="412690.SAMN04489834_0739"/>
<feature type="region of interest" description="Disordered" evidence="4">
    <location>
        <begin position="152"/>
        <end position="181"/>
    </location>
</feature>
<dbReference type="Gene3D" id="3.40.50.150">
    <property type="entry name" value="Vaccinia Virus protein VP39"/>
    <property type="match status" value="1"/>
</dbReference>
<gene>
    <name evidence="6" type="ORF">SAMN04489834_0739</name>
</gene>
<keyword evidence="2 6" id="KW-0808">Transferase</keyword>
<name>A0A1H1NXV2_9MICO</name>
<dbReference type="SUPFAM" id="SSF53335">
    <property type="entry name" value="S-adenosyl-L-methionine-dependent methyltransferases"/>
    <property type="match status" value="1"/>
</dbReference>
<feature type="compositionally biased region" description="Basic and acidic residues" evidence="4">
    <location>
        <begin position="163"/>
        <end position="179"/>
    </location>
</feature>
<feature type="region of interest" description="Disordered" evidence="4">
    <location>
        <begin position="12"/>
        <end position="38"/>
    </location>
</feature>
<feature type="domain" description="Methyltransferase" evidence="5">
    <location>
        <begin position="48"/>
        <end position="139"/>
    </location>
</feature>
<evidence type="ECO:0000259" key="5">
    <source>
        <dbReference type="Pfam" id="PF13649"/>
    </source>
</evidence>
<sequence length="231" mass="24580">MTHDFDKAYWEQKHQDESHASESAGTGETPPHPYLAAETAGLTPGTALDAGCGTGAEAVWLAANGWQVTGADISDTALARAAARADAAGVTDTVRWVLADLTAWEPERTFELITSSYTHPNIPQLDFYEHIARWVAPGGTLLIIGHLHDDAAGHGHGHGTEPAGHEHGVHEHGGHDENPPAKATVTLADIRERLASAGWVIETAEEHDRTLTSPGGRAVSLRDVVVRARRG</sequence>
<dbReference type="OrthoDB" id="9786503at2"/>
<evidence type="ECO:0000256" key="3">
    <source>
        <dbReference type="ARBA" id="ARBA00022691"/>
    </source>
</evidence>
<proteinExistence type="predicted"/>
<dbReference type="PANTHER" id="PTHR43464:SF19">
    <property type="entry name" value="UBIQUINONE BIOSYNTHESIS O-METHYLTRANSFERASE, MITOCHONDRIAL"/>
    <property type="match status" value="1"/>
</dbReference>
<evidence type="ECO:0000256" key="2">
    <source>
        <dbReference type="ARBA" id="ARBA00022679"/>
    </source>
</evidence>
<evidence type="ECO:0000313" key="7">
    <source>
        <dbReference type="Proteomes" id="UP000181956"/>
    </source>
</evidence>
<dbReference type="InterPro" id="IPR029063">
    <property type="entry name" value="SAM-dependent_MTases_sf"/>
</dbReference>
<dbReference type="GO" id="GO:0008168">
    <property type="term" value="F:methyltransferase activity"/>
    <property type="evidence" value="ECO:0007669"/>
    <property type="project" value="UniProtKB-KW"/>
</dbReference>